<sequence>MEETERRAVYLERVLSLDRVGVYRTWQVVHQRGNLIGWPPGRALEYLILRAFQLEGADVTWPYDVRKDGVLLEQIDGAVFFDGLACLIEARDRQAPLDFLSIAQMKMRLLRRPRMTLGAIFNNGTFTEAAHEMAESLPPPDVLLWEHQSIAQALRLGTLRDGMKRKLRYAIEHGLVDRKEPDDEPAEDNPA</sequence>
<protein>
    <submittedName>
        <fullName evidence="1">Restriction endonuclease</fullName>
    </submittedName>
</protein>
<keyword evidence="1" id="KW-0378">Hydrolase</keyword>
<keyword evidence="1" id="KW-0540">Nuclease</keyword>
<evidence type="ECO:0000313" key="1">
    <source>
        <dbReference type="EMBL" id="NMO13766.1"/>
    </source>
</evidence>
<keyword evidence="1" id="KW-0255">Endonuclease</keyword>
<keyword evidence="2" id="KW-1185">Reference proteome</keyword>
<dbReference type="InterPro" id="IPR011335">
    <property type="entry name" value="Restrct_endonuc-II-like"/>
</dbReference>
<evidence type="ECO:0000313" key="2">
    <source>
        <dbReference type="Proteomes" id="UP000518300"/>
    </source>
</evidence>
<dbReference type="AlphaFoldDB" id="A0A848L568"/>
<dbReference type="SUPFAM" id="SSF52980">
    <property type="entry name" value="Restriction endonuclease-like"/>
    <property type="match status" value="1"/>
</dbReference>
<gene>
    <name evidence="1" type="ORF">HG543_02655</name>
</gene>
<organism evidence="1 2">
    <name type="scientific">Pyxidicoccus fallax</name>
    <dbReference type="NCBI Taxonomy" id="394095"/>
    <lineage>
        <taxon>Bacteria</taxon>
        <taxon>Pseudomonadati</taxon>
        <taxon>Myxococcota</taxon>
        <taxon>Myxococcia</taxon>
        <taxon>Myxococcales</taxon>
        <taxon>Cystobacterineae</taxon>
        <taxon>Myxococcaceae</taxon>
        <taxon>Pyxidicoccus</taxon>
    </lineage>
</organism>
<comment type="caution">
    <text evidence="1">The sequence shown here is derived from an EMBL/GenBank/DDBJ whole genome shotgun (WGS) entry which is preliminary data.</text>
</comment>
<name>A0A848L568_9BACT</name>
<dbReference type="RefSeq" id="WP_169343049.1">
    <property type="nucleotide sequence ID" value="NZ_JABBJJ010000007.1"/>
</dbReference>
<proteinExistence type="predicted"/>
<dbReference type="Proteomes" id="UP000518300">
    <property type="component" value="Unassembled WGS sequence"/>
</dbReference>
<dbReference type="GO" id="GO:0004519">
    <property type="term" value="F:endonuclease activity"/>
    <property type="evidence" value="ECO:0007669"/>
    <property type="project" value="UniProtKB-KW"/>
</dbReference>
<reference evidence="1 2" key="1">
    <citation type="submission" date="2020-04" db="EMBL/GenBank/DDBJ databases">
        <title>Draft genome of Pyxidicoccus fallax type strain.</title>
        <authorList>
            <person name="Whitworth D.E."/>
        </authorList>
    </citation>
    <scope>NUCLEOTIDE SEQUENCE [LARGE SCALE GENOMIC DNA]</scope>
    <source>
        <strain evidence="1 2">DSM 14698</strain>
    </source>
</reference>
<dbReference type="EMBL" id="JABBJJ010000007">
    <property type="protein sequence ID" value="NMO13766.1"/>
    <property type="molecule type" value="Genomic_DNA"/>
</dbReference>
<accession>A0A848L568</accession>